<keyword evidence="2 7" id="KW-0699">rRNA-binding</keyword>
<keyword evidence="3 7" id="KW-0694">RNA-binding</keyword>
<name>A0ABZ2C4R1_9PROT</name>
<dbReference type="InterPro" id="IPR020070">
    <property type="entry name" value="Ribosomal_bL9_N"/>
</dbReference>
<evidence type="ECO:0000256" key="3">
    <source>
        <dbReference type="ARBA" id="ARBA00022884"/>
    </source>
</evidence>
<dbReference type="InterPro" id="IPR036935">
    <property type="entry name" value="Ribosomal_bL9_N_sf"/>
</dbReference>
<comment type="similarity">
    <text evidence="1 7">Belongs to the bacterial ribosomal protein bL9 family.</text>
</comment>
<dbReference type="InterPro" id="IPR000244">
    <property type="entry name" value="Ribosomal_bL9"/>
</dbReference>
<evidence type="ECO:0000256" key="2">
    <source>
        <dbReference type="ARBA" id="ARBA00022730"/>
    </source>
</evidence>
<dbReference type="EMBL" id="CP133270">
    <property type="protein sequence ID" value="WVX67449.1"/>
    <property type="molecule type" value="Genomic_DNA"/>
</dbReference>
<evidence type="ECO:0000256" key="6">
    <source>
        <dbReference type="ARBA" id="ARBA00035292"/>
    </source>
</evidence>
<dbReference type="InterPro" id="IPR009027">
    <property type="entry name" value="Ribosomal_bL9/RNase_H1_N"/>
</dbReference>
<evidence type="ECO:0000313" key="10">
    <source>
        <dbReference type="EMBL" id="WVX67449.1"/>
    </source>
</evidence>
<proteinExistence type="inferred from homology"/>
<gene>
    <name evidence="7" type="primary">rplI</name>
    <name evidence="10" type="ORF">Bealeia1_01655</name>
</gene>
<evidence type="ECO:0000256" key="1">
    <source>
        <dbReference type="ARBA" id="ARBA00010605"/>
    </source>
</evidence>
<dbReference type="InterPro" id="IPR020069">
    <property type="entry name" value="Ribosomal_bL9_C"/>
</dbReference>
<dbReference type="Pfam" id="PF01281">
    <property type="entry name" value="Ribosomal_L9_N"/>
    <property type="match status" value="1"/>
</dbReference>
<dbReference type="PROSITE" id="PS00651">
    <property type="entry name" value="RIBOSOMAL_L9"/>
    <property type="match status" value="1"/>
</dbReference>
<protein>
    <recommendedName>
        <fullName evidence="6 7">Large ribosomal subunit protein bL9</fullName>
    </recommendedName>
</protein>
<feature type="domain" description="Ribosomal protein L9" evidence="9">
    <location>
        <begin position="13"/>
        <end position="40"/>
    </location>
</feature>
<sequence length="171" mass="19156">MQVILLQRVEKLGKMGDLKSVRPGYFRNFLFPKKMAALATAENIEKFDKEKVVLEQLNLKHKEEAELAAKAIDGLMVIVIRQAGESGHLYGSVTSRDIAEEVQKSFSHVTRQQVQIDHPIKTIGIHRVRVVLHPEVNVTVSVNVAKSEDEAKSQTTAMEEAVVESKAERVE</sequence>
<dbReference type="SUPFAM" id="SSF55653">
    <property type="entry name" value="Ribosomal protein L9 C-domain"/>
    <property type="match status" value="1"/>
</dbReference>
<dbReference type="GO" id="GO:0005840">
    <property type="term" value="C:ribosome"/>
    <property type="evidence" value="ECO:0007669"/>
    <property type="project" value="UniProtKB-KW"/>
</dbReference>
<evidence type="ECO:0000256" key="7">
    <source>
        <dbReference type="HAMAP-Rule" id="MF_00503"/>
    </source>
</evidence>
<keyword evidence="4 7" id="KW-0689">Ribosomal protein</keyword>
<dbReference type="NCBIfam" id="TIGR00158">
    <property type="entry name" value="L9"/>
    <property type="match status" value="1"/>
</dbReference>
<accession>A0ABZ2C4R1</accession>
<keyword evidence="5 7" id="KW-0687">Ribonucleoprotein</keyword>
<evidence type="ECO:0000259" key="9">
    <source>
        <dbReference type="PROSITE" id="PS00651"/>
    </source>
</evidence>
<dbReference type="HAMAP" id="MF_00503">
    <property type="entry name" value="Ribosomal_bL9"/>
    <property type="match status" value="1"/>
</dbReference>
<dbReference type="Proteomes" id="UP001330434">
    <property type="component" value="Chromosome"/>
</dbReference>
<feature type="region of interest" description="Disordered" evidence="8">
    <location>
        <begin position="147"/>
        <end position="171"/>
    </location>
</feature>
<evidence type="ECO:0000256" key="8">
    <source>
        <dbReference type="SAM" id="MobiDB-lite"/>
    </source>
</evidence>
<evidence type="ECO:0000256" key="5">
    <source>
        <dbReference type="ARBA" id="ARBA00023274"/>
    </source>
</evidence>
<dbReference type="Gene3D" id="3.10.430.100">
    <property type="entry name" value="Ribosomal protein L9, C-terminal domain"/>
    <property type="match status" value="1"/>
</dbReference>
<dbReference type="InterPro" id="IPR036791">
    <property type="entry name" value="Ribosomal_bL9_C_sf"/>
</dbReference>
<dbReference type="Pfam" id="PF03948">
    <property type="entry name" value="Ribosomal_L9_C"/>
    <property type="match status" value="1"/>
</dbReference>
<evidence type="ECO:0000256" key="4">
    <source>
        <dbReference type="ARBA" id="ARBA00022980"/>
    </source>
</evidence>
<organism evidence="10 11">
    <name type="scientific">Candidatus Bealeia paramacronuclearis</name>
    <dbReference type="NCBI Taxonomy" id="1921001"/>
    <lineage>
        <taxon>Bacteria</taxon>
        <taxon>Pseudomonadati</taxon>
        <taxon>Pseudomonadota</taxon>
        <taxon>Alphaproteobacteria</taxon>
        <taxon>Holosporales</taxon>
        <taxon>Holosporaceae</taxon>
        <taxon>Candidatus Bealeia</taxon>
    </lineage>
</organism>
<dbReference type="Gene3D" id="3.40.5.10">
    <property type="entry name" value="Ribosomal protein L9, N-terminal domain"/>
    <property type="match status" value="1"/>
</dbReference>
<dbReference type="SUPFAM" id="SSF55658">
    <property type="entry name" value="L9 N-domain-like"/>
    <property type="match status" value="1"/>
</dbReference>
<dbReference type="RefSeq" id="WP_331256189.1">
    <property type="nucleotide sequence ID" value="NZ_CP133270.1"/>
</dbReference>
<reference evidence="10 11" key="1">
    <citation type="journal article" date="2024" name="Environ. Microbiol.">
        <title>Novel evolutionary insights on the interactions of the Holosporales (Alphaproteobacteria) with eukaryotic hosts from comparative genomics.</title>
        <authorList>
            <person name="Giovannini M."/>
            <person name="Petroni G."/>
            <person name="Castelli M."/>
        </authorList>
    </citation>
    <scope>NUCLEOTIDE SEQUENCE [LARGE SCALE GENOMIC DNA]</scope>
    <source>
        <strain evidence="10 11">US_Bl 15I1</strain>
    </source>
</reference>
<keyword evidence="11" id="KW-1185">Reference proteome</keyword>
<comment type="function">
    <text evidence="7">Binds to the 23S rRNA.</text>
</comment>
<evidence type="ECO:0000313" key="11">
    <source>
        <dbReference type="Proteomes" id="UP001330434"/>
    </source>
</evidence>
<dbReference type="PANTHER" id="PTHR21368">
    <property type="entry name" value="50S RIBOSOMAL PROTEIN L9"/>
    <property type="match status" value="1"/>
</dbReference>
<dbReference type="InterPro" id="IPR020594">
    <property type="entry name" value="Ribosomal_bL9_bac/chp"/>
</dbReference>